<proteinExistence type="predicted"/>
<keyword evidence="3" id="KW-0732">Signal</keyword>
<reference evidence="4" key="1">
    <citation type="journal article" date="2018" name="Sci. Rep.">
        <title>Characterisation of pathogen-specific regions and novel effector candidates in Fusarium oxysporum f. sp. cepae.</title>
        <authorList>
            <person name="Armitage A.D."/>
            <person name="Taylor A."/>
            <person name="Sobczyk M.K."/>
            <person name="Baxter L."/>
            <person name="Greenfield B.P."/>
            <person name="Bates H.J."/>
            <person name="Wilson F."/>
            <person name="Jackson A.C."/>
            <person name="Ott S."/>
            <person name="Harrison R.J."/>
            <person name="Clarkson J.P."/>
        </authorList>
    </citation>
    <scope>NUCLEOTIDE SEQUENCE [LARGE SCALE GENOMIC DNA]</scope>
    <source>
        <strain evidence="4">FoC_Fus2</strain>
    </source>
</reference>
<evidence type="ECO:0000313" key="4">
    <source>
        <dbReference type="EMBL" id="RKK20824.1"/>
    </source>
</evidence>
<evidence type="ECO:0000256" key="3">
    <source>
        <dbReference type="SAM" id="SignalP"/>
    </source>
</evidence>
<feature type="region of interest" description="Disordered" evidence="1">
    <location>
        <begin position="228"/>
        <end position="266"/>
    </location>
</feature>
<protein>
    <submittedName>
        <fullName evidence="4">Uncharacterized protein</fullName>
    </submittedName>
</protein>
<feature type="chain" id="PRO_5018271257" evidence="3">
    <location>
        <begin position="18"/>
        <end position="266"/>
    </location>
</feature>
<accession>A0A3L6NS62</accession>
<dbReference type="Proteomes" id="UP000270866">
    <property type="component" value="Chromosome 7"/>
</dbReference>
<gene>
    <name evidence="4" type="ORF">BFJ65_g7517</name>
</gene>
<organism evidence="4">
    <name type="scientific">Fusarium oxysporum f. sp. cepae</name>
    <dbReference type="NCBI Taxonomy" id="396571"/>
    <lineage>
        <taxon>Eukaryota</taxon>
        <taxon>Fungi</taxon>
        <taxon>Dikarya</taxon>
        <taxon>Ascomycota</taxon>
        <taxon>Pezizomycotina</taxon>
        <taxon>Sordariomycetes</taxon>
        <taxon>Hypocreomycetidae</taxon>
        <taxon>Hypocreales</taxon>
        <taxon>Nectriaceae</taxon>
        <taxon>Fusarium</taxon>
        <taxon>Fusarium oxysporum species complex</taxon>
    </lineage>
</organism>
<keyword evidence="2" id="KW-0472">Membrane</keyword>
<keyword evidence="2" id="KW-1133">Transmembrane helix</keyword>
<dbReference type="EMBL" id="MRCU01000004">
    <property type="protein sequence ID" value="RKK20824.1"/>
    <property type="molecule type" value="Genomic_DNA"/>
</dbReference>
<evidence type="ECO:0000256" key="2">
    <source>
        <dbReference type="SAM" id="Phobius"/>
    </source>
</evidence>
<keyword evidence="2" id="KW-0812">Transmembrane</keyword>
<dbReference type="AlphaFoldDB" id="A0A3L6NS62"/>
<feature type="transmembrane region" description="Helical" evidence="2">
    <location>
        <begin position="187"/>
        <end position="210"/>
    </location>
</feature>
<feature type="signal peptide" evidence="3">
    <location>
        <begin position="1"/>
        <end position="17"/>
    </location>
</feature>
<feature type="region of interest" description="Disordered" evidence="1">
    <location>
        <begin position="146"/>
        <end position="172"/>
    </location>
</feature>
<evidence type="ECO:0000256" key="1">
    <source>
        <dbReference type="SAM" id="MobiDB-lite"/>
    </source>
</evidence>
<comment type="caution">
    <text evidence="4">The sequence shown here is derived from an EMBL/GenBank/DDBJ whole genome shotgun (WGS) entry which is preliminary data.</text>
</comment>
<sequence length="266" mass="29240">MLCLSLLTISISLFANCVFCKTKFLRPPEWNADIDLEAGWEKNIEYKVGDTIQLLWETDLDKVELYLIQRTGPFDEVRILLRIVDSPHTAWKAEWDAVESLEGKEDSVYCFALGDPDELRGYIAETQSFNVTAPELETTTATTIQSMPSSRIGTSATEPIPTTTTTNQSFNSDAALDSDSGMSKGKIAGVAVGGTTGSLILLGVIGWLVWRRLARSKKDTDVSVVSQRQHQQFHSSETKAELPGDPVVEVYPSGYARSPPGLHEAP</sequence>
<name>A0A3L6NS62_FUSOX</name>